<comment type="caution">
    <text evidence="6">The sequence shown here is derived from an EMBL/GenBank/DDBJ whole genome shotgun (WGS) entry which is preliminary data.</text>
</comment>
<dbReference type="SUPFAM" id="SSF52172">
    <property type="entry name" value="CheY-like"/>
    <property type="match status" value="1"/>
</dbReference>
<protein>
    <submittedName>
        <fullName evidence="6">DNA-binding response regulator</fullName>
    </submittedName>
</protein>
<dbReference type="Gene3D" id="1.10.10.10">
    <property type="entry name" value="Winged helix-like DNA-binding domain superfamily/Winged helix DNA-binding domain"/>
    <property type="match status" value="1"/>
</dbReference>
<dbReference type="PROSITE" id="PS50043">
    <property type="entry name" value="HTH_LUXR_2"/>
    <property type="match status" value="1"/>
</dbReference>
<dbReference type="OrthoDB" id="3374006at2"/>
<dbReference type="InterPro" id="IPR001789">
    <property type="entry name" value="Sig_transdc_resp-reg_receiver"/>
</dbReference>
<dbReference type="PROSITE" id="PS50110">
    <property type="entry name" value="RESPONSE_REGULATORY"/>
    <property type="match status" value="1"/>
</dbReference>
<dbReference type="CDD" id="cd06170">
    <property type="entry name" value="LuxR_C_like"/>
    <property type="match status" value="1"/>
</dbReference>
<organism evidence="6 7">
    <name type="scientific">Roseateles chitinivorans</name>
    <dbReference type="NCBI Taxonomy" id="2917965"/>
    <lineage>
        <taxon>Bacteria</taxon>
        <taxon>Pseudomonadati</taxon>
        <taxon>Pseudomonadota</taxon>
        <taxon>Betaproteobacteria</taxon>
        <taxon>Burkholderiales</taxon>
        <taxon>Sphaerotilaceae</taxon>
        <taxon>Roseateles</taxon>
    </lineage>
</organism>
<dbReference type="SMART" id="SM00448">
    <property type="entry name" value="REC"/>
    <property type="match status" value="1"/>
</dbReference>
<reference evidence="6 7" key="1">
    <citation type="submission" date="2017-11" db="EMBL/GenBank/DDBJ databases">
        <title>Draft genome sequence of Mitsuaria sp. HWN-4.</title>
        <authorList>
            <person name="Gundlapally S.R."/>
        </authorList>
    </citation>
    <scope>NUCLEOTIDE SEQUENCE [LARGE SCALE GENOMIC DNA]</scope>
    <source>
        <strain evidence="6 7">HWN-4</strain>
    </source>
</reference>
<dbReference type="RefSeq" id="WP_099861097.1">
    <property type="nucleotide sequence ID" value="NZ_PEOG01000017.1"/>
</dbReference>
<dbReference type="InterPro" id="IPR051015">
    <property type="entry name" value="EvgA-like"/>
</dbReference>
<dbReference type="PRINTS" id="PR00038">
    <property type="entry name" value="HTHLUXR"/>
</dbReference>
<feature type="domain" description="Response regulatory" evidence="5">
    <location>
        <begin position="2"/>
        <end position="119"/>
    </location>
</feature>
<dbReference type="GO" id="GO:0003677">
    <property type="term" value="F:DNA binding"/>
    <property type="evidence" value="ECO:0007669"/>
    <property type="project" value="UniProtKB-KW"/>
</dbReference>
<evidence type="ECO:0000313" key="6">
    <source>
        <dbReference type="EMBL" id="PIM53730.1"/>
    </source>
</evidence>
<keyword evidence="2 6" id="KW-0238">DNA-binding</keyword>
<feature type="domain" description="HTH luxR-type" evidence="4">
    <location>
        <begin position="170"/>
        <end position="235"/>
    </location>
</feature>
<dbReference type="Pfam" id="PF00196">
    <property type="entry name" value="GerE"/>
    <property type="match status" value="1"/>
</dbReference>
<evidence type="ECO:0000256" key="1">
    <source>
        <dbReference type="ARBA" id="ARBA00022553"/>
    </source>
</evidence>
<dbReference type="GO" id="GO:0000160">
    <property type="term" value="P:phosphorelay signal transduction system"/>
    <property type="evidence" value="ECO:0007669"/>
    <property type="project" value="InterPro"/>
</dbReference>
<feature type="modified residue" description="4-aspartylphosphate" evidence="3">
    <location>
        <position position="54"/>
    </location>
</feature>
<gene>
    <name evidence="6" type="ORF">CS062_08205</name>
</gene>
<sequence length="247" mass="26111">MRVLLIDDHPLILAALQTVIQGLGEDVQVLGADSAAQARDTLKARQDFDLVLLDLNLGDASGFDVLEEFRSQYPALPVVVISASDRASDVIRAIDQGAMGFIPKRTSNDVLAQALKLVMSGGIYVPPMSLGSDSAPEPEPVAVAESAAPGNSRLHQVQALASQAGYQTTAGLESLQLTPRQTDVLALLLQGKPNKIIARELGVSVETIKDHVAAVLKALGVSSRTQAVLAVGQMVQRQPNAAFTTFR</sequence>
<evidence type="ECO:0000256" key="3">
    <source>
        <dbReference type="PROSITE-ProRule" id="PRU00169"/>
    </source>
</evidence>
<evidence type="ECO:0000259" key="5">
    <source>
        <dbReference type="PROSITE" id="PS50110"/>
    </source>
</evidence>
<dbReference type="EMBL" id="PEOG01000017">
    <property type="protein sequence ID" value="PIM53730.1"/>
    <property type="molecule type" value="Genomic_DNA"/>
</dbReference>
<evidence type="ECO:0000313" key="7">
    <source>
        <dbReference type="Proteomes" id="UP000231501"/>
    </source>
</evidence>
<accession>A0A2G9CBC0</accession>
<dbReference type="AlphaFoldDB" id="A0A2G9CBC0"/>
<dbReference type="PANTHER" id="PTHR45566:SF1">
    <property type="entry name" value="HTH-TYPE TRANSCRIPTIONAL REGULATOR YHJB-RELATED"/>
    <property type="match status" value="1"/>
</dbReference>
<proteinExistence type="predicted"/>
<dbReference type="InterPro" id="IPR016032">
    <property type="entry name" value="Sig_transdc_resp-reg_C-effctor"/>
</dbReference>
<dbReference type="InterPro" id="IPR011006">
    <property type="entry name" value="CheY-like_superfamily"/>
</dbReference>
<dbReference type="PANTHER" id="PTHR45566">
    <property type="entry name" value="HTH-TYPE TRANSCRIPTIONAL REGULATOR YHJB-RELATED"/>
    <property type="match status" value="1"/>
</dbReference>
<dbReference type="Gene3D" id="3.40.50.2300">
    <property type="match status" value="1"/>
</dbReference>
<dbReference type="Proteomes" id="UP000231501">
    <property type="component" value="Unassembled WGS sequence"/>
</dbReference>
<evidence type="ECO:0000256" key="2">
    <source>
        <dbReference type="ARBA" id="ARBA00023125"/>
    </source>
</evidence>
<dbReference type="CDD" id="cd17535">
    <property type="entry name" value="REC_NarL-like"/>
    <property type="match status" value="1"/>
</dbReference>
<dbReference type="InterPro" id="IPR000792">
    <property type="entry name" value="Tscrpt_reg_LuxR_C"/>
</dbReference>
<dbReference type="SMART" id="SM00421">
    <property type="entry name" value="HTH_LUXR"/>
    <property type="match status" value="1"/>
</dbReference>
<keyword evidence="1 3" id="KW-0597">Phosphoprotein</keyword>
<keyword evidence="7" id="KW-1185">Reference proteome</keyword>
<dbReference type="GO" id="GO:0006355">
    <property type="term" value="P:regulation of DNA-templated transcription"/>
    <property type="evidence" value="ECO:0007669"/>
    <property type="project" value="InterPro"/>
</dbReference>
<dbReference type="InterPro" id="IPR058245">
    <property type="entry name" value="NreC/VraR/RcsB-like_REC"/>
</dbReference>
<dbReference type="SUPFAM" id="SSF46894">
    <property type="entry name" value="C-terminal effector domain of the bipartite response regulators"/>
    <property type="match status" value="1"/>
</dbReference>
<name>A0A2G9CBC0_9BURK</name>
<evidence type="ECO:0000259" key="4">
    <source>
        <dbReference type="PROSITE" id="PS50043"/>
    </source>
</evidence>
<dbReference type="InterPro" id="IPR036388">
    <property type="entry name" value="WH-like_DNA-bd_sf"/>
</dbReference>
<dbReference type="Pfam" id="PF00072">
    <property type="entry name" value="Response_reg"/>
    <property type="match status" value="1"/>
</dbReference>